<gene>
    <name evidence="8" type="ORF">UFOPK1684_00889</name>
    <name evidence="9" type="ORF">UFOPK2158_00159</name>
</gene>
<dbReference type="PANTHER" id="PTHR40077:SF1">
    <property type="entry name" value="MEMBRANE PROTEIN"/>
    <property type="match status" value="1"/>
</dbReference>
<reference evidence="8" key="1">
    <citation type="submission" date="2020-05" db="EMBL/GenBank/DDBJ databases">
        <authorList>
            <person name="Chiriac C."/>
            <person name="Salcher M."/>
            <person name="Ghai R."/>
            <person name="Kavagutti S V."/>
        </authorList>
    </citation>
    <scope>NUCLEOTIDE SEQUENCE</scope>
</reference>
<evidence type="ECO:0000256" key="5">
    <source>
        <dbReference type="ARBA" id="ARBA00023136"/>
    </source>
</evidence>
<organism evidence="8">
    <name type="scientific">freshwater metagenome</name>
    <dbReference type="NCBI Taxonomy" id="449393"/>
    <lineage>
        <taxon>unclassified sequences</taxon>
        <taxon>metagenomes</taxon>
        <taxon>ecological metagenomes</taxon>
    </lineage>
</organism>
<dbReference type="NCBIfam" id="TIGR03954">
    <property type="entry name" value="integ_memb_HG"/>
    <property type="match status" value="1"/>
</dbReference>
<protein>
    <submittedName>
        <fullName evidence="8">Unannotated protein</fullName>
    </submittedName>
</protein>
<dbReference type="Pfam" id="PF12823">
    <property type="entry name" value="DUF3817"/>
    <property type="match status" value="1"/>
</dbReference>
<evidence type="ECO:0000256" key="3">
    <source>
        <dbReference type="ARBA" id="ARBA00022692"/>
    </source>
</evidence>
<evidence type="ECO:0000259" key="7">
    <source>
        <dbReference type="Pfam" id="PF12823"/>
    </source>
</evidence>
<evidence type="ECO:0000256" key="2">
    <source>
        <dbReference type="ARBA" id="ARBA00022475"/>
    </source>
</evidence>
<comment type="subcellular location">
    <subcellularLocation>
        <location evidence="1">Cell membrane</location>
        <topology evidence="1">Multi-pass membrane protein</topology>
    </subcellularLocation>
</comment>
<dbReference type="EMBL" id="CAEZVY010000009">
    <property type="protein sequence ID" value="CAB4635519.1"/>
    <property type="molecule type" value="Genomic_DNA"/>
</dbReference>
<evidence type="ECO:0000256" key="1">
    <source>
        <dbReference type="ARBA" id="ARBA00004651"/>
    </source>
</evidence>
<accession>A0A6J6EKH7</accession>
<keyword evidence="4 6" id="KW-1133">Transmembrane helix</keyword>
<evidence type="ECO:0000256" key="4">
    <source>
        <dbReference type="ARBA" id="ARBA00022989"/>
    </source>
</evidence>
<feature type="transmembrane region" description="Helical" evidence="6">
    <location>
        <begin position="67"/>
        <end position="84"/>
    </location>
</feature>
<evidence type="ECO:0000256" key="6">
    <source>
        <dbReference type="SAM" id="Phobius"/>
    </source>
</evidence>
<dbReference type="AlphaFoldDB" id="A0A6J6EKH7"/>
<dbReference type="GO" id="GO:0005886">
    <property type="term" value="C:plasma membrane"/>
    <property type="evidence" value="ECO:0007669"/>
    <property type="project" value="UniProtKB-SubCell"/>
</dbReference>
<evidence type="ECO:0000313" key="9">
    <source>
        <dbReference type="EMBL" id="CAB4635519.1"/>
    </source>
</evidence>
<dbReference type="EMBL" id="CAEZTM010000037">
    <property type="protein sequence ID" value="CAB4573438.1"/>
    <property type="molecule type" value="Genomic_DNA"/>
</dbReference>
<name>A0A6J6EKH7_9ZZZZ</name>
<proteinExistence type="predicted"/>
<keyword evidence="3 6" id="KW-0812">Transmembrane</keyword>
<sequence>MTKTPGSLYGVMATAEMVTWTGLIIAMIARYGFGYDGQLFFVAGLSHGVIFIAYCITAVVVGMNQRWGFGIIVLAVIVAIPPYATVPFDRWLVAHNKLQGAWRLYATDDPRDAHPLDYTLRLGLRHPGWFFVVIVLGMAAVLSVLLLLGSPTEWGNR</sequence>
<dbReference type="InterPro" id="IPR023845">
    <property type="entry name" value="DUF3817_TM"/>
</dbReference>
<feature type="transmembrane region" description="Helical" evidence="6">
    <location>
        <begin position="128"/>
        <end position="148"/>
    </location>
</feature>
<feature type="transmembrane region" description="Helical" evidence="6">
    <location>
        <begin position="39"/>
        <end position="60"/>
    </location>
</feature>
<evidence type="ECO:0000313" key="8">
    <source>
        <dbReference type="EMBL" id="CAB4573438.1"/>
    </source>
</evidence>
<dbReference type="PANTHER" id="PTHR40077">
    <property type="entry name" value="MEMBRANE PROTEIN-RELATED"/>
    <property type="match status" value="1"/>
</dbReference>
<feature type="transmembrane region" description="Helical" evidence="6">
    <location>
        <begin position="7"/>
        <end position="33"/>
    </location>
</feature>
<keyword evidence="2" id="KW-1003">Cell membrane</keyword>
<keyword evidence="5 6" id="KW-0472">Membrane</keyword>
<feature type="domain" description="DUF3817" evidence="7">
    <location>
        <begin position="8"/>
        <end position="92"/>
    </location>
</feature>